<proteinExistence type="inferred from homology"/>
<name>A0A1T2KXY3_9GAMM</name>
<reference evidence="3 4" key="1">
    <citation type="submission" date="2016-11" db="EMBL/GenBank/DDBJ databases">
        <title>Mixed transmission modes and dynamic genome evolution in an obligate animal-bacterial symbiosis.</title>
        <authorList>
            <person name="Russell S.L."/>
            <person name="Corbett-Detig R.B."/>
            <person name="Cavanaugh C.M."/>
        </authorList>
    </citation>
    <scope>NUCLEOTIDE SEQUENCE [LARGE SCALE GENOMIC DNA]</scope>
    <source>
        <strain evidence="3">Se-Cadez</strain>
    </source>
</reference>
<gene>
    <name evidence="3" type="ORF">BOW51_01120</name>
</gene>
<dbReference type="InterPro" id="IPR058647">
    <property type="entry name" value="BSH_CzcB-like"/>
</dbReference>
<dbReference type="NCBIfam" id="TIGR01730">
    <property type="entry name" value="RND_mfp"/>
    <property type="match status" value="1"/>
</dbReference>
<comment type="caution">
    <text evidence="3">The sequence shown here is derived from an EMBL/GenBank/DDBJ whole genome shotgun (WGS) entry which is preliminary data.</text>
</comment>
<dbReference type="EMBL" id="MPRJ01000004">
    <property type="protein sequence ID" value="OOZ37693.1"/>
    <property type="molecule type" value="Genomic_DNA"/>
</dbReference>
<dbReference type="PANTHER" id="PTHR30469:SF15">
    <property type="entry name" value="HLYD FAMILY OF SECRETION PROTEINS"/>
    <property type="match status" value="1"/>
</dbReference>
<dbReference type="Gene3D" id="2.40.50.100">
    <property type="match status" value="1"/>
</dbReference>
<dbReference type="Gene3D" id="1.10.287.470">
    <property type="entry name" value="Helix hairpin bin"/>
    <property type="match status" value="1"/>
</dbReference>
<dbReference type="SUPFAM" id="SSF111369">
    <property type="entry name" value="HlyD-like secretion proteins"/>
    <property type="match status" value="1"/>
</dbReference>
<dbReference type="Proteomes" id="UP000190896">
    <property type="component" value="Unassembled WGS sequence"/>
</dbReference>
<dbReference type="GO" id="GO:1990281">
    <property type="term" value="C:efflux pump complex"/>
    <property type="evidence" value="ECO:0007669"/>
    <property type="project" value="TreeGrafter"/>
</dbReference>
<keyword evidence="4" id="KW-1185">Reference proteome</keyword>
<organism evidence="3 4">
    <name type="scientific">Solemya velesiana gill symbiont</name>
    <dbReference type="NCBI Taxonomy" id="1918948"/>
    <lineage>
        <taxon>Bacteria</taxon>
        <taxon>Pseudomonadati</taxon>
        <taxon>Pseudomonadota</taxon>
        <taxon>Gammaproteobacteria</taxon>
        <taxon>sulfur-oxidizing symbionts</taxon>
    </lineage>
</organism>
<protein>
    <recommendedName>
        <fullName evidence="2">CzcB-like barrel-sandwich hybrid domain-containing protein</fullName>
    </recommendedName>
</protein>
<dbReference type="InterPro" id="IPR006143">
    <property type="entry name" value="RND_pump_MFP"/>
</dbReference>
<dbReference type="Gene3D" id="2.40.30.170">
    <property type="match status" value="1"/>
</dbReference>
<comment type="similarity">
    <text evidence="1">Belongs to the membrane fusion protein (MFP) (TC 8.A.1) family.</text>
</comment>
<evidence type="ECO:0000256" key="1">
    <source>
        <dbReference type="ARBA" id="ARBA00009477"/>
    </source>
</evidence>
<feature type="domain" description="CzcB-like barrel-sandwich hybrid" evidence="2">
    <location>
        <begin position="25"/>
        <end position="169"/>
    </location>
</feature>
<dbReference type="AlphaFoldDB" id="A0A1T2KXY3"/>
<evidence type="ECO:0000313" key="3">
    <source>
        <dbReference type="EMBL" id="OOZ37693.1"/>
    </source>
</evidence>
<evidence type="ECO:0000313" key="4">
    <source>
        <dbReference type="Proteomes" id="UP000190896"/>
    </source>
</evidence>
<dbReference type="PANTHER" id="PTHR30469">
    <property type="entry name" value="MULTIDRUG RESISTANCE PROTEIN MDTA"/>
    <property type="match status" value="1"/>
</dbReference>
<sequence length="256" mass="28027">MPGTSGAFNLDSRDVDCLIEPHVVVEVSTRETGIIEALSVNRGGIVKKGDPLLLLESGHEKLAVKLAKARATSYANVESKKAALEYLKRQQKRVVNLYKKKATSFTEKDKADTDVMLAEMELREAREGLQMAKIEQERAEHALARRTIPSPISGIVDKVLLDPGESVEDRPIMVLAQVDPLNVEVVLPLRLFGAVTVGKAAEIMPLVPGSRKHRTQVKIVDKVIDAASGTFGVRLELPNPDYEVPGGVRCEISFLE</sequence>
<accession>A0A1T2KXY3</accession>
<evidence type="ECO:0000259" key="2">
    <source>
        <dbReference type="Pfam" id="PF25973"/>
    </source>
</evidence>
<dbReference type="GO" id="GO:0015562">
    <property type="term" value="F:efflux transmembrane transporter activity"/>
    <property type="evidence" value="ECO:0007669"/>
    <property type="project" value="TreeGrafter"/>
</dbReference>
<dbReference type="Pfam" id="PF25973">
    <property type="entry name" value="BSH_CzcB"/>
    <property type="match status" value="1"/>
</dbReference>